<accession>A0A0J5FVC3</accession>
<dbReference type="Proteomes" id="UP000036277">
    <property type="component" value="Unassembled WGS sequence"/>
</dbReference>
<organism evidence="1 2">
    <name type="scientific">Xenorhabdus khoisanae</name>
    <dbReference type="NCBI Taxonomy" id="880157"/>
    <lineage>
        <taxon>Bacteria</taxon>
        <taxon>Pseudomonadati</taxon>
        <taxon>Pseudomonadota</taxon>
        <taxon>Gammaproteobacteria</taxon>
        <taxon>Enterobacterales</taxon>
        <taxon>Morganellaceae</taxon>
        <taxon>Xenorhabdus</taxon>
    </lineage>
</organism>
<protein>
    <submittedName>
        <fullName evidence="1">Uncharacterized protein</fullName>
    </submittedName>
</protein>
<evidence type="ECO:0000313" key="2">
    <source>
        <dbReference type="Proteomes" id="UP000036277"/>
    </source>
</evidence>
<evidence type="ECO:0000313" key="1">
    <source>
        <dbReference type="EMBL" id="KMJ45887.1"/>
    </source>
</evidence>
<gene>
    <name evidence="1" type="ORF">AB204_06760</name>
</gene>
<dbReference type="AlphaFoldDB" id="A0A0J5FVC3"/>
<sequence>MLYRGMHLDEYDELMKTEKWAGGNGSMEGKWFAESYKDAVTWGKRMGHSGNFQVVQIHVPDRVANAAYSVKNLDNIGNARYIEVTDLNKVQAKPQWTKLISVSSC</sequence>
<name>A0A0J5FVC3_9GAMM</name>
<comment type="caution">
    <text evidence="1">The sequence shown here is derived from an EMBL/GenBank/DDBJ whole genome shotgun (WGS) entry which is preliminary data.</text>
</comment>
<dbReference type="EMBL" id="LFCV01000035">
    <property type="protein sequence ID" value="KMJ45887.1"/>
    <property type="molecule type" value="Genomic_DNA"/>
</dbReference>
<dbReference type="STRING" id="880157.AB204_06760"/>
<reference evidence="1 2" key="1">
    <citation type="submission" date="2015-06" db="EMBL/GenBank/DDBJ databases">
        <title>Draft Whole-Genome Sequence of the Entomopathogenic Bacterium Xenorhabdus khoisanae.</title>
        <authorList>
            <person name="Naidoo S."/>
            <person name="Featherston J."/>
            <person name="Gray V.M."/>
        </authorList>
    </citation>
    <scope>NUCLEOTIDE SEQUENCE [LARGE SCALE GENOMIC DNA]</scope>
    <source>
        <strain evidence="1 2">MCB</strain>
    </source>
</reference>
<keyword evidence="2" id="KW-1185">Reference proteome</keyword>
<proteinExistence type="predicted"/>
<dbReference type="PATRIC" id="fig|880157.4.peg.1421"/>